<feature type="compositionally biased region" description="Basic and acidic residues" evidence="1">
    <location>
        <begin position="1"/>
        <end position="11"/>
    </location>
</feature>
<feature type="compositionally biased region" description="Basic and acidic residues" evidence="1">
    <location>
        <begin position="40"/>
        <end position="58"/>
    </location>
</feature>
<protein>
    <submittedName>
        <fullName evidence="2">Uncharacterized protein</fullName>
    </submittedName>
</protein>
<keyword evidence="3" id="KW-1185">Reference proteome</keyword>
<feature type="region of interest" description="Disordered" evidence="1">
    <location>
        <begin position="1"/>
        <end position="68"/>
    </location>
</feature>
<dbReference type="EMBL" id="ASPP01000995">
    <property type="protein sequence ID" value="ETO36112.1"/>
    <property type="molecule type" value="Genomic_DNA"/>
</dbReference>
<gene>
    <name evidence="2" type="ORF">RFI_00949</name>
</gene>
<dbReference type="AlphaFoldDB" id="X6PEJ1"/>
<feature type="compositionally biased region" description="Pro residues" evidence="1">
    <location>
        <begin position="232"/>
        <end position="242"/>
    </location>
</feature>
<reference evidence="2 3" key="1">
    <citation type="journal article" date="2013" name="Curr. Biol.">
        <title>The Genome of the Foraminiferan Reticulomyxa filosa.</title>
        <authorList>
            <person name="Glockner G."/>
            <person name="Hulsmann N."/>
            <person name="Schleicher M."/>
            <person name="Noegel A.A."/>
            <person name="Eichinger L."/>
            <person name="Gallinger C."/>
            <person name="Pawlowski J."/>
            <person name="Sierra R."/>
            <person name="Euteneuer U."/>
            <person name="Pillet L."/>
            <person name="Moustafa A."/>
            <person name="Platzer M."/>
            <person name="Groth M."/>
            <person name="Szafranski K."/>
            <person name="Schliwa M."/>
        </authorList>
    </citation>
    <scope>NUCLEOTIDE SEQUENCE [LARGE SCALE GENOMIC DNA]</scope>
</reference>
<evidence type="ECO:0000256" key="1">
    <source>
        <dbReference type="SAM" id="MobiDB-lite"/>
    </source>
</evidence>
<organism evidence="2 3">
    <name type="scientific">Reticulomyxa filosa</name>
    <dbReference type="NCBI Taxonomy" id="46433"/>
    <lineage>
        <taxon>Eukaryota</taxon>
        <taxon>Sar</taxon>
        <taxon>Rhizaria</taxon>
        <taxon>Retaria</taxon>
        <taxon>Foraminifera</taxon>
        <taxon>Monothalamids</taxon>
        <taxon>Reticulomyxidae</taxon>
        <taxon>Reticulomyxa</taxon>
    </lineage>
</organism>
<feature type="compositionally biased region" description="Polar residues" evidence="1">
    <location>
        <begin position="247"/>
        <end position="264"/>
    </location>
</feature>
<dbReference type="Proteomes" id="UP000023152">
    <property type="component" value="Unassembled WGS sequence"/>
</dbReference>
<accession>X6PEJ1</accession>
<evidence type="ECO:0000313" key="2">
    <source>
        <dbReference type="EMBL" id="ETO36112.1"/>
    </source>
</evidence>
<feature type="region of interest" description="Disordered" evidence="1">
    <location>
        <begin position="210"/>
        <end position="281"/>
    </location>
</feature>
<sequence>MVYTCDNDKRNTKSNNRSGSSESTKEGDVNGDDFLMGLKQRQEARERRKEERLKRLKMEQQMQTEKNIGPEKQLSVGSILDIHGLMSPTKEADSNAILLKKSFEPQTPITPISISVPAPAPVLTIELPWTVAKIATTNCQKETVEKSTQTSPRGEAPTSKLLTMELLQSFNNLDEQNIKSATPAESDTSVLSPISKVSVGCIFEWGEDAGLSEKDNANQGQSRKQEHQPQRQPVPQPQPQPQPQDQSNGDTQNDSENENANAINNVLFGGTPQTKKYDNDLDIETPDISDLLVDASDNDSNQDSLMEDL</sequence>
<comment type="caution">
    <text evidence="2">The sequence shown here is derived from an EMBL/GenBank/DDBJ whole genome shotgun (WGS) entry which is preliminary data.</text>
</comment>
<proteinExistence type="predicted"/>
<feature type="compositionally biased region" description="Polar residues" evidence="1">
    <location>
        <begin position="13"/>
        <end position="22"/>
    </location>
</feature>
<name>X6PEJ1_RETFI</name>
<evidence type="ECO:0000313" key="3">
    <source>
        <dbReference type="Proteomes" id="UP000023152"/>
    </source>
</evidence>